<reference evidence="5 6" key="1">
    <citation type="submission" date="2020-08" db="EMBL/GenBank/DDBJ databases">
        <title>A Genomic Blueprint of the Chicken Gut Microbiome.</title>
        <authorList>
            <person name="Gilroy R."/>
            <person name="Ravi A."/>
            <person name="Getino M."/>
            <person name="Pursley I."/>
            <person name="Horton D.L."/>
            <person name="Alikhan N.-F."/>
            <person name="Baker D."/>
            <person name="Gharbi K."/>
            <person name="Hall N."/>
            <person name="Watson M."/>
            <person name="Adriaenssens E.M."/>
            <person name="Foster-Nyarko E."/>
            <person name="Jarju S."/>
            <person name="Secka A."/>
            <person name="Antonio M."/>
            <person name="Oren A."/>
            <person name="Chaudhuri R."/>
            <person name="La Ragione R.M."/>
            <person name="Hildebrand F."/>
            <person name="Pallen M.J."/>
        </authorList>
    </citation>
    <scope>NUCLEOTIDE SEQUENCE [LARGE SCALE GENOMIC DNA]</scope>
    <source>
        <strain evidence="5 6">Sa3CUA8</strain>
    </source>
</reference>
<dbReference type="InterPro" id="IPR058660">
    <property type="entry name" value="WHD_DnaB"/>
</dbReference>
<dbReference type="Pfam" id="PF25888">
    <property type="entry name" value="WHD_DnaB"/>
    <property type="match status" value="1"/>
</dbReference>
<comment type="caution">
    <text evidence="5">The sequence shown here is derived from an EMBL/GenBank/DDBJ whole genome shotgun (WGS) entry which is preliminary data.</text>
</comment>
<evidence type="ECO:0000313" key="5">
    <source>
        <dbReference type="EMBL" id="MBD7907954.1"/>
    </source>
</evidence>
<dbReference type="EMBL" id="JACSQY010000003">
    <property type="protein sequence ID" value="MBD7907954.1"/>
    <property type="molecule type" value="Genomic_DNA"/>
</dbReference>
<feature type="domain" description="Replicative helicase loading/DNA remodeling protein DnaB N-terminal winged helix" evidence="4">
    <location>
        <begin position="7"/>
        <end position="240"/>
    </location>
</feature>
<dbReference type="RefSeq" id="WP_191689096.1">
    <property type="nucleotide sequence ID" value="NZ_JACSQY010000003.1"/>
</dbReference>
<comment type="similarity">
    <text evidence="1">Belongs to the DnaB/DnaD family.</text>
</comment>
<organism evidence="5 6">
    <name type="scientific">Sporosarcina gallistercoris</name>
    <dbReference type="NCBI Taxonomy" id="2762245"/>
    <lineage>
        <taxon>Bacteria</taxon>
        <taxon>Bacillati</taxon>
        <taxon>Bacillota</taxon>
        <taxon>Bacilli</taxon>
        <taxon>Bacillales</taxon>
        <taxon>Caryophanaceae</taxon>
        <taxon>Sporosarcina</taxon>
    </lineage>
</organism>
<keyword evidence="6" id="KW-1185">Reference proteome</keyword>
<accession>A0ABR8PIG5</accession>
<gene>
    <name evidence="5" type="ORF">H9659_06400</name>
</gene>
<name>A0ABR8PIG5_9BACL</name>
<evidence type="ECO:0000313" key="6">
    <source>
        <dbReference type="Proteomes" id="UP000659496"/>
    </source>
</evidence>
<evidence type="ECO:0000259" key="4">
    <source>
        <dbReference type="Pfam" id="PF25888"/>
    </source>
</evidence>
<sequence>MLYQELQPVDTYSLKVASPFSDYDRQLLTLLYQPLTGPEAMALFSTMLADADVRESREFTHYHLMNMLTMPLKTVFQARISLEAIGLLRTFTKTEGDQRSFIYELLPPLDAKAFFQDPLLATFLFSKIGEQPYRDLRARFATEQPETSGYTEISRTFMDVYTPVNSHAYELQNDQELSNRTRSAGIPFEQSLFDFNLLMSGLSEQMVPRAALSGISKELIAKLAFMYALNPMDMQKIIMIALDENLEVPEDRLRKAAKDFYKMNISKTPPKLEKTYNIEASPQEYEGPPTKDRELIAYFESTSPREMLLHLTGKEPMPVDVQLAENLVNGHGLEMSVVNVLLQYILLRNDRKITTGFAQRIASHWALKEIDTAEKAMEIARQEHDQYTKWMSEGGKSSKGTRKPTREEPLPEWFYKKEGKKETTKPTVPVYKDDSDEERKVEEKRKALLAKLESMRNGVN</sequence>
<evidence type="ECO:0000256" key="1">
    <source>
        <dbReference type="ARBA" id="ARBA00093462"/>
    </source>
</evidence>
<protein>
    <submittedName>
        <fullName evidence="5">DnaD domain protein</fullName>
    </submittedName>
</protein>
<evidence type="ECO:0000256" key="2">
    <source>
        <dbReference type="SAM" id="MobiDB-lite"/>
    </source>
</evidence>
<evidence type="ECO:0000259" key="3">
    <source>
        <dbReference type="Pfam" id="PF07261"/>
    </source>
</evidence>
<feature type="region of interest" description="Disordered" evidence="2">
    <location>
        <begin position="390"/>
        <end position="441"/>
    </location>
</feature>
<feature type="compositionally biased region" description="Basic and acidic residues" evidence="2">
    <location>
        <begin position="431"/>
        <end position="441"/>
    </location>
</feature>
<dbReference type="Proteomes" id="UP000659496">
    <property type="component" value="Unassembled WGS sequence"/>
</dbReference>
<feature type="compositionally biased region" description="Basic and acidic residues" evidence="2">
    <location>
        <begin position="404"/>
        <end position="424"/>
    </location>
</feature>
<proteinExistence type="inferred from homology"/>
<dbReference type="Pfam" id="PF07261">
    <property type="entry name" value="DnaB_2"/>
    <property type="match status" value="1"/>
</dbReference>
<feature type="domain" description="DnaB/C C-terminal" evidence="3">
    <location>
        <begin position="312"/>
        <end position="378"/>
    </location>
</feature>
<dbReference type="InterPro" id="IPR006343">
    <property type="entry name" value="DnaB/C_C"/>
</dbReference>